<dbReference type="STRING" id="1798401.A2363_05040"/>
<organism evidence="2 3">
    <name type="scientific">Candidatus Gottesmanbacteria bacterium RIFOXYB1_FULL_47_11</name>
    <dbReference type="NCBI Taxonomy" id="1798401"/>
    <lineage>
        <taxon>Bacteria</taxon>
        <taxon>Candidatus Gottesmaniibacteriota</taxon>
    </lineage>
</organism>
<dbReference type="CDD" id="cd03802">
    <property type="entry name" value="GT4_AviGT4-like"/>
    <property type="match status" value="1"/>
</dbReference>
<dbReference type="EMBL" id="MFKE01000011">
    <property type="protein sequence ID" value="OGG35608.1"/>
    <property type="molecule type" value="Genomic_DNA"/>
</dbReference>
<dbReference type="AlphaFoldDB" id="A0A1F6BFG4"/>
<name>A0A1F6BFG4_9BACT</name>
<gene>
    <name evidence="2" type="ORF">A2363_05040</name>
</gene>
<evidence type="ECO:0000259" key="1">
    <source>
        <dbReference type="Pfam" id="PF13439"/>
    </source>
</evidence>
<dbReference type="Gene3D" id="3.40.50.2000">
    <property type="entry name" value="Glycogen Phosphorylase B"/>
    <property type="match status" value="2"/>
</dbReference>
<sequence length="362" mass="39453">MSLRIAILAPLKRAITVDTTVSRNRVIVDLVGELVGRGHKVTIFGTEGSALPGVTVIPICKPLTELPPAENDFYQHTSYLALELAEVLKKQEEFDLIHNHMYPEYLALTVPFATPLVTTVHSQMIPLTAEVLCRFPASHLVAISQMSAKASGRDMDVVHNSVDTEFFLPSEVLAKSGGYLLAVGRMSKAKDKEGKFLDPKGIGNAIAIAQKSGMRLKIAGNCEDPNFFETIVKPHISDTIQFVGEVSAEQTLSRQQMRDLFAGAKALVNPINWEEPFGLVMAEALSCGTPVVAFARGAVSEIVADKKVGFVVDPAAGIDGIVDSLKQIDTIDRSTCRDHAVANFSTKHMVDGYERVYQKYIK</sequence>
<dbReference type="SUPFAM" id="SSF53756">
    <property type="entry name" value="UDP-Glycosyltransferase/glycogen phosphorylase"/>
    <property type="match status" value="1"/>
</dbReference>
<proteinExistence type="predicted"/>
<comment type="caution">
    <text evidence="2">The sequence shown here is derived from an EMBL/GenBank/DDBJ whole genome shotgun (WGS) entry which is preliminary data.</text>
</comment>
<reference evidence="2 3" key="1">
    <citation type="journal article" date="2016" name="Nat. Commun.">
        <title>Thousands of microbial genomes shed light on interconnected biogeochemical processes in an aquifer system.</title>
        <authorList>
            <person name="Anantharaman K."/>
            <person name="Brown C.T."/>
            <person name="Hug L.A."/>
            <person name="Sharon I."/>
            <person name="Castelle C.J."/>
            <person name="Probst A.J."/>
            <person name="Thomas B.C."/>
            <person name="Singh A."/>
            <person name="Wilkins M.J."/>
            <person name="Karaoz U."/>
            <person name="Brodie E.L."/>
            <person name="Williams K.H."/>
            <person name="Hubbard S.S."/>
            <person name="Banfield J.F."/>
        </authorList>
    </citation>
    <scope>NUCLEOTIDE SEQUENCE [LARGE SCALE GENOMIC DNA]</scope>
</reference>
<dbReference type="Proteomes" id="UP000176186">
    <property type="component" value="Unassembled WGS sequence"/>
</dbReference>
<dbReference type="PANTHER" id="PTHR12526:SF595">
    <property type="entry name" value="BLL5217 PROTEIN"/>
    <property type="match status" value="1"/>
</dbReference>
<feature type="domain" description="Glycosyltransferase subfamily 4-like N-terminal" evidence="1">
    <location>
        <begin position="25"/>
        <end position="165"/>
    </location>
</feature>
<evidence type="ECO:0000313" key="3">
    <source>
        <dbReference type="Proteomes" id="UP000176186"/>
    </source>
</evidence>
<dbReference type="InterPro" id="IPR028098">
    <property type="entry name" value="Glyco_trans_4-like_N"/>
</dbReference>
<dbReference type="Pfam" id="PF13692">
    <property type="entry name" value="Glyco_trans_1_4"/>
    <property type="match status" value="1"/>
</dbReference>
<evidence type="ECO:0000313" key="2">
    <source>
        <dbReference type="EMBL" id="OGG35608.1"/>
    </source>
</evidence>
<protein>
    <recommendedName>
        <fullName evidence="1">Glycosyltransferase subfamily 4-like N-terminal domain-containing protein</fullName>
    </recommendedName>
</protein>
<accession>A0A1F6BFG4</accession>
<dbReference type="Pfam" id="PF13439">
    <property type="entry name" value="Glyco_transf_4"/>
    <property type="match status" value="1"/>
</dbReference>
<dbReference type="PANTHER" id="PTHR12526">
    <property type="entry name" value="GLYCOSYLTRANSFERASE"/>
    <property type="match status" value="1"/>
</dbReference>